<proteinExistence type="predicted"/>
<reference evidence="2 3" key="1">
    <citation type="journal article" date="2021" name="Hortic Res">
        <title>The domestication of Cucurbita argyrosperma as revealed by the genome of its wild relative.</title>
        <authorList>
            <person name="Barrera-Redondo J."/>
            <person name="Sanchez-de la Vega G."/>
            <person name="Aguirre-Liguori J.A."/>
            <person name="Castellanos-Morales G."/>
            <person name="Gutierrez-Guerrero Y.T."/>
            <person name="Aguirre-Dugua X."/>
            <person name="Aguirre-Planter E."/>
            <person name="Tenaillon M.I."/>
            <person name="Lira-Saade R."/>
            <person name="Eguiarte L.E."/>
        </authorList>
    </citation>
    <scope>NUCLEOTIDE SEQUENCE [LARGE SCALE GENOMIC DNA]</scope>
    <source>
        <strain evidence="2">JBR-2021</strain>
    </source>
</reference>
<keyword evidence="3" id="KW-1185">Reference proteome</keyword>
<feature type="non-terminal residue" evidence="2">
    <location>
        <position position="1"/>
    </location>
</feature>
<dbReference type="GO" id="GO:0016491">
    <property type="term" value="F:oxidoreductase activity"/>
    <property type="evidence" value="ECO:0007669"/>
    <property type="project" value="InterPro"/>
</dbReference>
<dbReference type="Proteomes" id="UP000685013">
    <property type="component" value="Chromosome 20"/>
</dbReference>
<gene>
    <name evidence="2" type="primary">PDS</name>
    <name evidence="2" type="ORF">SDJN03_29923</name>
</gene>
<dbReference type="InterPro" id="IPR050464">
    <property type="entry name" value="Zeta_carotene_desat/Oxidored"/>
</dbReference>
<organism evidence="2 3">
    <name type="scientific">Cucurbita argyrosperma subsp. sororia</name>
    <dbReference type="NCBI Taxonomy" id="37648"/>
    <lineage>
        <taxon>Eukaryota</taxon>
        <taxon>Viridiplantae</taxon>
        <taxon>Streptophyta</taxon>
        <taxon>Embryophyta</taxon>
        <taxon>Tracheophyta</taxon>
        <taxon>Spermatophyta</taxon>
        <taxon>Magnoliopsida</taxon>
        <taxon>eudicotyledons</taxon>
        <taxon>Gunneridae</taxon>
        <taxon>Pentapetalae</taxon>
        <taxon>rosids</taxon>
        <taxon>fabids</taxon>
        <taxon>Cucurbitales</taxon>
        <taxon>Cucurbitaceae</taxon>
        <taxon>Cucurbiteae</taxon>
        <taxon>Cucurbita</taxon>
    </lineage>
</organism>
<sequence length="633" mass="72051">MEEDFGKDSPCSYDLEYSSRRWFQRKSRQHGILNRVSDERIYFDDKKSRVSLAGTSRKYELDRTKMILIGSPLGMGTISYNPFFSNRLRSGFYSRARSRHRLCVNGGENRKKKKVVVVGSGWAGLAAANHLSNQGFDITVLEPGNDYGGADNHGIRGYWRPYKNIFGLVDELGITPFTNWTAPAHYSVDGLEVKFPIFQDLPQLPTPLGTLYYTEFLQLPMLDRLSSLPLMAAVVDFDNTDTAWRKYDSITARELFKQFGCSGRLYSSILNPLLQVGLFAPAEQCSAAATLGNLYYTILAHQKDFNLVWCRGTVKERIFQPWIDLLESKGCKFVRRSKITDVIVDDDTNRLSDVFCGGKRYEADAVVFAVGISILQELVRNSAALQTKEEFLKVLNLRTVDMLTVKLWFDRKVNIPNSSNSCSALDNSFGWSFFDLNAIQDEHKDESVTVLQADFYHANELMLLNEEVIVEKVKSYLSTCVKDFENAIVVKKEIGKFPATLTHFFPGSYKYRMYGFTSFSNVFMAGDWIINRHGSWSQEKAYVTGLEAANRVVDFVEEGSFAKIAPVEEDEPHVEALRGLNRRIVLSTLLAPSQIDTYQYSYRFDSHFLREKGKRADGKSAGNYTWMFRAMKA</sequence>
<evidence type="ECO:0000313" key="2">
    <source>
        <dbReference type="EMBL" id="KAG6571008.1"/>
    </source>
</evidence>
<feature type="domain" description="Amine oxidase" evidence="1">
    <location>
        <begin position="123"/>
        <end position="552"/>
    </location>
</feature>
<dbReference type="AlphaFoldDB" id="A0AAV6LV63"/>
<evidence type="ECO:0000259" key="1">
    <source>
        <dbReference type="Pfam" id="PF01593"/>
    </source>
</evidence>
<accession>A0AAV6LV63</accession>
<dbReference type="EMBL" id="JAGKQH010000020">
    <property type="protein sequence ID" value="KAG6571008.1"/>
    <property type="molecule type" value="Genomic_DNA"/>
</dbReference>
<evidence type="ECO:0000313" key="3">
    <source>
        <dbReference type="Proteomes" id="UP000685013"/>
    </source>
</evidence>
<dbReference type="Pfam" id="PF01593">
    <property type="entry name" value="Amino_oxidase"/>
    <property type="match status" value="1"/>
</dbReference>
<dbReference type="InterPro" id="IPR002937">
    <property type="entry name" value="Amino_oxidase"/>
</dbReference>
<dbReference type="PANTHER" id="PTHR42923:SF24">
    <property type="entry name" value="OS04G0560500 PROTEIN"/>
    <property type="match status" value="1"/>
</dbReference>
<dbReference type="PANTHER" id="PTHR42923">
    <property type="entry name" value="PROTOPORPHYRINOGEN OXIDASE"/>
    <property type="match status" value="1"/>
</dbReference>
<comment type="caution">
    <text evidence="2">The sequence shown here is derived from an EMBL/GenBank/DDBJ whole genome shotgun (WGS) entry which is preliminary data.</text>
</comment>
<name>A0AAV6LV63_9ROSI</name>
<protein>
    <submittedName>
        <fullName evidence="2">15-cis-phytoene desaturase, chloroplastic/chromoplastic</fullName>
    </submittedName>
</protein>